<feature type="compositionally biased region" description="Basic residues" evidence="1">
    <location>
        <begin position="245"/>
        <end position="277"/>
    </location>
</feature>
<feature type="region of interest" description="Disordered" evidence="1">
    <location>
        <begin position="101"/>
        <end position="128"/>
    </location>
</feature>
<evidence type="ECO:0000313" key="2">
    <source>
        <dbReference type="EMBL" id="KLU86190.1"/>
    </source>
</evidence>
<sequence>MRFSSFLNLVSNWLAREVGVGSFFLPGSAKNHLGLHSISHLSPNHSLGAARGLPLGPLWDANRPSSCLAPQHGWLDKARDAKMREISQNCECRMKEAGIAFRTGGKKDPSVPRSTNGKRKKKGAPEKNLSQTLFHRCAGCYPGAGSDWLEAATRGGSFATRGTHLEASEWSGERLAGRLSKTGRTFFSQERDEKKEGLEWTITCFKIILHRPPRRGLVQTYRRFQNKARRKTQIGNPHFSPCPKSRGKTRKDKKGRGRKKRQSRLNRSASHNKNRLS</sequence>
<dbReference type="Proteomes" id="UP000011715">
    <property type="component" value="Unassembled WGS sequence"/>
</dbReference>
<organism evidence="3 4">
    <name type="scientific">Magnaporthiopsis poae (strain ATCC 64411 / 73-15)</name>
    <name type="common">Kentucky bluegrass fungus</name>
    <name type="synonym">Magnaporthe poae</name>
    <dbReference type="NCBI Taxonomy" id="644358"/>
    <lineage>
        <taxon>Eukaryota</taxon>
        <taxon>Fungi</taxon>
        <taxon>Dikarya</taxon>
        <taxon>Ascomycota</taxon>
        <taxon>Pezizomycotina</taxon>
        <taxon>Sordariomycetes</taxon>
        <taxon>Sordariomycetidae</taxon>
        <taxon>Magnaporthales</taxon>
        <taxon>Magnaporthaceae</taxon>
        <taxon>Magnaporthiopsis</taxon>
    </lineage>
</organism>
<reference evidence="2" key="2">
    <citation type="submission" date="2010-05" db="EMBL/GenBank/DDBJ databases">
        <title>The Genome Sequence of Magnaporthe poae strain ATCC 64411.</title>
        <authorList>
            <consortium name="The Broad Institute Genome Sequencing Platform"/>
            <consortium name="Broad Institute Genome Sequencing Center for Infectious Disease"/>
            <person name="Ma L.-J."/>
            <person name="Dead R."/>
            <person name="Young S."/>
            <person name="Zeng Q."/>
            <person name="Koehrsen M."/>
            <person name="Alvarado L."/>
            <person name="Berlin A."/>
            <person name="Chapman S.B."/>
            <person name="Chen Z."/>
            <person name="Freedman E."/>
            <person name="Gellesch M."/>
            <person name="Goldberg J."/>
            <person name="Griggs A."/>
            <person name="Gujja S."/>
            <person name="Heilman E.R."/>
            <person name="Heiman D."/>
            <person name="Hepburn T."/>
            <person name="Howarth C."/>
            <person name="Jen D."/>
            <person name="Larson L."/>
            <person name="Mehta T."/>
            <person name="Neiman D."/>
            <person name="Pearson M."/>
            <person name="Roberts A."/>
            <person name="Saif S."/>
            <person name="Shea T."/>
            <person name="Shenoy N."/>
            <person name="Sisk P."/>
            <person name="Stolte C."/>
            <person name="Sykes S."/>
            <person name="Walk T."/>
            <person name="White J."/>
            <person name="Yandava C."/>
            <person name="Haas B."/>
            <person name="Nusbaum C."/>
            <person name="Birren B."/>
        </authorList>
    </citation>
    <scope>NUCLEOTIDE SEQUENCE</scope>
    <source>
        <strain evidence="2">ATCC 64411</strain>
    </source>
</reference>
<feature type="region of interest" description="Disordered" evidence="1">
    <location>
        <begin position="228"/>
        <end position="277"/>
    </location>
</feature>
<accession>A0A0C4DYS8</accession>
<reference evidence="3" key="5">
    <citation type="submission" date="2015-06" db="UniProtKB">
        <authorList>
            <consortium name="EnsemblFungi"/>
        </authorList>
    </citation>
    <scope>IDENTIFICATION</scope>
    <source>
        <strain evidence="3">ATCC 64411</strain>
    </source>
</reference>
<dbReference type="EMBL" id="GL876969">
    <property type="protein sequence ID" value="KLU86190.1"/>
    <property type="molecule type" value="Genomic_DNA"/>
</dbReference>
<keyword evidence="4" id="KW-1185">Reference proteome</keyword>
<evidence type="ECO:0000313" key="3">
    <source>
        <dbReference type="EnsemblFungi" id="MAPG_05207T0"/>
    </source>
</evidence>
<evidence type="ECO:0000256" key="1">
    <source>
        <dbReference type="SAM" id="MobiDB-lite"/>
    </source>
</evidence>
<dbReference type="EnsemblFungi" id="MAPG_05207T0">
    <property type="protein sequence ID" value="MAPG_05207T0"/>
    <property type="gene ID" value="MAPG_05207"/>
</dbReference>
<proteinExistence type="predicted"/>
<dbReference type="AlphaFoldDB" id="A0A0C4DYS8"/>
<reference evidence="3" key="4">
    <citation type="journal article" date="2015" name="G3 (Bethesda)">
        <title>Genome sequences of three phytopathogenic species of the Magnaporthaceae family of fungi.</title>
        <authorList>
            <person name="Okagaki L.H."/>
            <person name="Nunes C.C."/>
            <person name="Sailsbery J."/>
            <person name="Clay B."/>
            <person name="Brown D."/>
            <person name="John T."/>
            <person name="Oh Y."/>
            <person name="Young N."/>
            <person name="Fitzgerald M."/>
            <person name="Haas B.J."/>
            <person name="Zeng Q."/>
            <person name="Young S."/>
            <person name="Adiconis X."/>
            <person name="Fan L."/>
            <person name="Levin J.Z."/>
            <person name="Mitchell T.K."/>
            <person name="Okubara P.A."/>
            <person name="Farman M.L."/>
            <person name="Kohn L.M."/>
            <person name="Birren B."/>
            <person name="Ma L.-J."/>
            <person name="Dean R.A."/>
        </authorList>
    </citation>
    <scope>NUCLEOTIDE SEQUENCE</scope>
    <source>
        <strain evidence="3">ATCC 64411 / 73-15</strain>
    </source>
</reference>
<name>A0A0C4DYS8_MAGP6</name>
<gene>
    <name evidence="2" type="ORF">MAPG_05207</name>
</gene>
<protein>
    <submittedName>
        <fullName evidence="2 3">Uncharacterized protein</fullName>
    </submittedName>
</protein>
<reference evidence="2" key="3">
    <citation type="submission" date="2011-03" db="EMBL/GenBank/DDBJ databases">
        <title>Annotation of Magnaporthe poae ATCC 64411.</title>
        <authorList>
            <person name="Ma L.-J."/>
            <person name="Dead R."/>
            <person name="Young S.K."/>
            <person name="Zeng Q."/>
            <person name="Gargeya S."/>
            <person name="Fitzgerald M."/>
            <person name="Haas B."/>
            <person name="Abouelleil A."/>
            <person name="Alvarado L."/>
            <person name="Arachchi H.M."/>
            <person name="Berlin A."/>
            <person name="Brown A."/>
            <person name="Chapman S.B."/>
            <person name="Chen Z."/>
            <person name="Dunbar C."/>
            <person name="Freedman E."/>
            <person name="Gearin G."/>
            <person name="Gellesch M."/>
            <person name="Goldberg J."/>
            <person name="Griggs A."/>
            <person name="Gujja S."/>
            <person name="Heiman D."/>
            <person name="Howarth C."/>
            <person name="Larson L."/>
            <person name="Lui A."/>
            <person name="MacDonald P.J.P."/>
            <person name="Mehta T."/>
            <person name="Montmayeur A."/>
            <person name="Murphy C."/>
            <person name="Neiman D."/>
            <person name="Pearson M."/>
            <person name="Priest M."/>
            <person name="Roberts A."/>
            <person name="Saif S."/>
            <person name="Shea T."/>
            <person name="Shenoy N."/>
            <person name="Sisk P."/>
            <person name="Stolte C."/>
            <person name="Sykes S."/>
            <person name="Yandava C."/>
            <person name="Wortman J."/>
            <person name="Nusbaum C."/>
            <person name="Birren B."/>
        </authorList>
    </citation>
    <scope>NUCLEOTIDE SEQUENCE</scope>
    <source>
        <strain evidence="2">ATCC 64411</strain>
    </source>
</reference>
<dbReference type="EMBL" id="ADBL01001230">
    <property type="status" value="NOT_ANNOTATED_CDS"/>
    <property type="molecule type" value="Genomic_DNA"/>
</dbReference>
<reference evidence="4" key="1">
    <citation type="submission" date="2010-05" db="EMBL/GenBank/DDBJ databases">
        <title>The genome sequence of Magnaporthe poae strain ATCC 64411.</title>
        <authorList>
            <person name="Ma L.-J."/>
            <person name="Dead R."/>
            <person name="Young S."/>
            <person name="Zeng Q."/>
            <person name="Koehrsen M."/>
            <person name="Alvarado L."/>
            <person name="Berlin A."/>
            <person name="Chapman S.B."/>
            <person name="Chen Z."/>
            <person name="Freedman E."/>
            <person name="Gellesch M."/>
            <person name="Goldberg J."/>
            <person name="Griggs A."/>
            <person name="Gujja S."/>
            <person name="Heilman E.R."/>
            <person name="Heiman D."/>
            <person name="Hepburn T."/>
            <person name="Howarth C."/>
            <person name="Jen D."/>
            <person name="Larson L."/>
            <person name="Mehta T."/>
            <person name="Neiman D."/>
            <person name="Pearson M."/>
            <person name="Roberts A."/>
            <person name="Saif S."/>
            <person name="Shea T."/>
            <person name="Shenoy N."/>
            <person name="Sisk P."/>
            <person name="Stolte C."/>
            <person name="Sykes S."/>
            <person name="Walk T."/>
            <person name="White J."/>
            <person name="Yandava C."/>
            <person name="Haas B."/>
            <person name="Nusbaum C."/>
            <person name="Birren B."/>
        </authorList>
    </citation>
    <scope>NUCLEOTIDE SEQUENCE [LARGE SCALE GENOMIC DNA]</scope>
    <source>
        <strain evidence="4">ATCC 64411 / 73-15</strain>
    </source>
</reference>
<evidence type="ECO:0000313" key="4">
    <source>
        <dbReference type="Proteomes" id="UP000011715"/>
    </source>
</evidence>
<dbReference type="VEuPathDB" id="FungiDB:MAPG_05207"/>